<evidence type="ECO:0000313" key="1">
    <source>
        <dbReference type="EMBL" id="ENN85187.1"/>
    </source>
</evidence>
<name>N6V250_9HYPH</name>
<keyword evidence="2" id="KW-1185">Reference proteome</keyword>
<sequence length="137" mass="14736">MLAGKQRLLADGVMRDRRRQVDDEADLRIGKHLIERNGFDADGMGLAGAKIDAAEIGAIAELACRALDELDGLPIDLGAFLQGPADCRDGKAKSCRNCPQGDPLPRLAPQTAPYRQSLHFRQIIPLRHVGASMPAGV</sequence>
<dbReference type="EMBL" id="AQHN01000084">
    <property type="protein sequence ID" value="ENN85187.1"/>
    <property type="molecule type" value="Genomic_DNA"/>
</dbReference>
<accession>N6V250</accession>
<evidence type="ECO:0000313" key="2">
    <source>
        <dbReference type="Proteomes" id="UP000012429"/>
    </source>
</evidence>
<proteinExistence type="predicted"/>
<dbReference type="AlphaFoldDB" id="N6V250"/>
<dbReference type="STRING" id="363754.RHSP_55759"/>
<reference evidence="1 2" key="1">
    <citation type="journal article" date="2012" name="BMC Genomics">
        <title>Genomic basis of broad host range and environmental adaptability of Rhizobium tropici CIAT 899 and Rhizobium sp. PRF 81 which are used in inoculants for common bean (Phaseolus vulgaris L.).</title>
        <authorList>
            <person name="Ormeno-Orrillo E."/>
            <person name="Menna P."/>
            <person name="Almeida L.G."/>
            <person name="Ollero F.J."/>
            <person name="Nicolas M.F."/>
            <person name="Pains Rodrigues E."/>
            <person name="Shigueyoshi Nakatani A."/>
            <person name="Silva Batista J.S."/>
            <person name="Oliveira Chueire L.M."/>
            <person name="Souza R.C."/>
            <person name="Ribeiro Vasconcelos A.T."/>
            <person name="Megias M."/>
            <person name="Hungria M."/>
            <person name="Martinez-Romero E."/>
        </authorList>
    </citation>
    <scope>NUCLEOTIDE SEQUENCE [LARGE SCALE GENOMIC DNA]</scope>
    <source>
        <strain evidence="1 2">PRF 81</strain>
    </source>
</reference>
<dbReference type="Proteomes" id="UP000012429">
    <property type="component" value="Unassembled WGS sequence"/>
</dbReference>
<protein>
    <submittedName>
        <fullName evidence="1">Uncharacterized protein</fullName>
    </submittedName>
</protein>
<organism evidence="1 2">
    <name type="scientific">Rhizobium freirei PRF 81</name>
    <dbReference type="NCBI Taxonomy" id="363754"/>
    <lineage>
        <taxon>Bacteria</taxon>
        <taxon>Pseudomonadati</taxon>
        <taxon>Pseudomonadota</taxon>
        <taxon>Alphaproteobacteria</taxon>
        <taxon>Hyphomicrobiales</taxon>
        <taxon>Rhizobiaceae</taxon>
        <taxon>Rhizobium/Agrobacterium group</taxon>
        <taxon>Rhizobium</taxon>
    </lineage>
</organism>
<gene>
    <name evidence="1" type="ORF">RHSP_55759</name>
</gene>
<comment type="caution">
    <text evidence="1">The sequence shown here is derived from an EMBL/GenBank/DDBJ whole genome shotgun (WGS) entry which is preliminary data.</text>
</comment>